<dbReference type="Proteomes" id="UP000219514">
    <property type="component" value="Unassembled WGS sequence"/>
</dbReference>
<gene>
    <name evidence="1" type="ORF">SAMN06893097_104236</name>
</gene>
<reference evidence="1 2" key="1">
    <citation type="submission" date="2017-09" db="EMBL/GenBank/DDBJ databases">
        <authorList>
            <person name="Ehlers B."/>
            <person name="Leendertz F.H."/>
        </authorList>
    </citation>
    <scope>NUCLEOTIDE SEQUENCE [LARGE SCALE GENOMIC DNA]</scope>
    <source>
        <strain evidence="1 2">DSM 46844</strain>
    </source>
</reference>
<evidence type="ECO:0000313" key="2">
    <source>
        <dbReference type="Proteomes" id="UP000219514"/>
    </source>
</evidence>
<accession>A0A285EEQ0</accession>
<name>A0A285EEQ0_9ACTN</name>
<dbReference type="Pfam" id="PF14022">
    <property type="entry name" value="DUF4238"/>
    <property type="match status" value="1"/>
</dbReference>
<dbReference type="RefSeq" id="WP_172442400.1">
    <property type="nucleotide sequence ID" value="NZ_JACHXB010000002.1"/>
</dbReference>
<organism evidence="1 2">
    <name type="scientific">Geodermatophilus sabuli</name>
    <dbReference type="NCBI Taxonomy" id="1564158"/>
    <lineage>
        <taxon>Bacteria</taxon>
        <taxon>Bacillati</taxon>
        <taxon>Actinomycetota</taxon>
        <taxon>Actinomycetes</taxon>
        <taxon>Geodermatophilales</taxon>
        <taxon>Geodermatophilaceae</taxon>
        <taxon>Geodermatophilus</taxon>
    </lineage>
</organism>
<dbReference type="EMBL" id="OBDO01000004">
    <property type="protein sequence ID" value="SNX96521.1"/>
    <property type="molecule type" value="Genomic_DNA"/>
</dbReference>
<keyword evidence="2" id="KW-1185">Reference proteome</keyword>
<evidence type="ECO:0000313" key="1">
    <source>
        <dbReference type="EMBL" id="SNX96521.1"/>
    </source>
</evidence>
<dbReference type="InterPro" id="IPR025332">
    <property type="entry name" value="DUF4238"/>
</dbReference>
<sequence>MSTNDHTVPQFYLRRFARKNRGKAHQIVAAPAENLDASFPTSVRNVAAVNGFHWGIDPEGVPHHTMEEVMTSIEKAAAPAFSEVLDTAWALPERWPPTLDTRVRLSWWVAAQILRTTRQRHRLDHLADQAAESGLPEALDPALGPLHKFAQNNRHLAFITEHLAPLAAIVGSKPWGIGFSDACLPTSDVPVVVMNGQDQDNQLLSVAYWDVLVPLDPHRFLIMPTPGSQPDPGTLADHRVKFHPGLGLALGDMLWGAADQHVFWHPDHVPYIIEMGPGSRGPRLPRPWAGDTHEPPQSIMQYGVMPPGMTVERRWLEEHPPRRASTPA</sequence>
<evidence type="ECO:0008006" key="3">
    <source>
        <dbReference type="Google" id="ProtNLM"/>
    </source>
</evidence>
<protein>
    <recommendedName>
        <fullName evidence="3">DUF4238 domain-containing protein</fullName>
    </recommendedName>
</protein>
<dbReference type="AlphaFoldDB" id="A0A285EEQ0"/>
<proteinExistence type="predicted"/>